<protein>
    <submittedName>
        <fullName evidence="1">Uncharacterized protein</fullName>
    </submittedName>
</protein>
<reference evidence="1 2" key="1">
    <citation type="submission" date="2019-09" db="EMBL/GenBank/DDBJ databases">
        <authorList>
            <person name="Depoorter E."/>
        </authorList>
    </citation>
    <scope>NUCLEOTIDE SEQUENCE [LARGE SCALE GENOMIC DNA]</scope>
    <source>
        <strain evidence="1">LMG 30113</strain>
    </source>
</reference>
<dbReference type="AlphaFoldDB" id="A0A6J5D5Y6"/>
<dbReference type="EMBL" id="CABVQD010000001">
    <property type="protein sequence ID" value="VWB16242.1"/>
    <property type="molecule type" value="Genomic_DNA"/>
</dbReference>
<gene>
    <name evidence="1" type="ORF">BPA30113_00469</name>
</gene>
<evidence type="ECO:0000313" key="1">
    <source>
        <dbReference type="EMBL" id="VWB16242.1"/>
    </source>
</evidence>
<dbReference type="Proteomes" id="UP000494330">
    <property type="component" value="Unassembled WGS sequence"/>
</dbReference>
<keyword evidence="2" id="KW-1185">Reference proteome</keyword>
<proteinExistence type="predicted"/>
<name>A0A6J5D5Y6_9BURK</name>
<sequence>MRSSRDAFGMPCRADAIVPYGVAILIIRMHGAPVCSKAYSCPGFMRRRGMDCLACPANAGLCGSTHRRDRCFFIMTPSWRPATTRGRSTSNVKNEPGQDLSIAIVHDGRVARGRAGDTLARAARRIGQAGGFVACLQDVRARAARTSFIQYVGVCLRAHPLHPAVVSAADRVPSPEPGRPPVASCVPAASRARRAAGTHASRRPAMLRRGTRGSVPLITACNGCERDARAVRRRGPVLPAGRARDYASIEIRCRLFPVIRAGIAGNRWLPSRGKVGFATD</sequence>
<organism evidence="1 2">
    <name type="scientific">Burkholderia paludis</name>
    <dbReference type="NCBI Taxonomy" id="1506587"/>
    <lineage>
        <taxon>Bacteria</taxon>
        <taxon>Pseudomonadati</taxon>
        <taxon>Pseudomonadota</taxon>
        <taxon>Betaproteobacteria</taxon>
        <taxon>Burkholderiales</taxon>
        <taxon>Burkholderiaceae</taxon>
        <taxon>Burkholderia</taxon>
        <taxon>Burkholderia cepacia complex</taxon>
    </lineage>
</organism>
<evidence type="ECO:0000313" key="2">
    <source>
        <dbReference type="Proteomes" id="UP000494330"/>
    </source>
</evidence>
<accession>A0A6J5D5Y6</accession>